<evidence type="ECO:0000256" key="10">
    <source>
        <dbReference type="ARBA" id="ARBA00023316"/>
    </source>
</evidence>
<protein>
    <recommendedName>
        <fullName evidence="3">serine-type D-Ala-D-Ala carboxypeptidase</fullName>
        <ecNumber evidence="3">3.4.16.4</ecNumber>
    </recommendedName>
</protein>
<evidence type="ECO:0000256" key="11">
    <source>
        <dbReference type="ARBA" id="ARBA00034000"/>
    </source>
</evidence>
<dbReference type="InterPro" id="IPR018044">
    <property type="entry name" value="Peptidase_S11"/>
</dbReference>
<keyword evidence="9" id="KW-0573">Peptidoglycan synthesis</keyword>
<dbReference type="RefSeq" id="WP_236333372.1">
    <property type="nucleotide sequence ID" value="NZ_JAKIJS010000001.1"/>
</dbReference>
<dbReference type="PRINTS" id="PR00725">
    <property type="entry name" value="DADACBPTASE1"/>
</dbReference>
<dbReference type="SUPFAM" id="SSF56601">
    <property type="entry name" value="beta-lactamase/transpeptidase-like"/>
    <property type="match status" value="1"/>
</dbReference>
<evidence type="ECO:0000256" key="8">
    <source>
        <dbReference type="ARBA" id="ARBA00022960"/>
    </source>
</evidence>
<feature type="domain" description="Peptidase S11 D-alanyl-D-alanine carboxypeptidase A N-terminal" evidence="13">
    <location>
        <begin position="28"/>
        <end position="255"/>
    </location>
</feature>
<keyword evidence="6" id="KW-0732">Signal</keyword>
<keyword evidence="7" id="KW-0378">Hydrolase</keyword>
<evidence type="ECO:0000256" key="12">
    <source>
        <dbReference type="RuleBase" id="RU004016"/>
    </source>
</evidence>
<evidence type="ECO:0000256" key="1">
    <source>
        <dbReference type="ARBA" id="ARBA00004752"/>
    </source>
</evidence>
<gene>
    <name evidence="15" type="ORF">L2716_07785</name>
</gene>
<reference evidence="15 16" key="1">
    <citation type="submission" date="2022-01" db="EMBL/GenBank/DDBJ databases">
        <title>Alkalihalobacillus sp. EGI L200015, a novel bacterium isolated from a salt lake sediment.</title>
        <authorList>
            <person name="Gao L."/>
            <person name="Fang B.-Z."/>
            <person name="Li W.-J."/>
        </authorList>
    </citation>
    <scope>NUCLEOTIDE SEQUENCE [LARGE SCALE GENOMIC DNA]</scope>
    <source>
        <strain evidence="15 16">KCTC 12718</strain>
    </source>
</reference>
<evidence type="ECO:0000313" key="16">
    <source>
        <dbReference type="Proteomes" id="UP001649381"/>
    </source>
</evidence>
<dbReference type="PANTHER" id="PTHR21581">
    <property type="entry name" value="D-ALANYL-D-ALANINE CARBOXYPEPTIDASE"/>
    <property type="match status" value="1"/>
</dbReference>
<proteinExistence type="inferred from homology"/>
<evidence type="ECO:0000259" key="14">
    <source>
        <dbReference type="Pfam" id="PF07943"/>
    </source>
</evidence>
<dbReference type="Pfam" id="PF07943">
    <property type="entry name" value="PBP5_C"/>
    <property type="match status" value="1"/>
</dbReference>
<evidence type="ECO:0000256" key="7">
    <source>
        <dbReference type="ARBA" id="ARBA00022801"/>
    </source>
</evidence>
<comment type="caution">
    <text evidence="15">The sequence shown here is derived from an EMBL/GenBank/DDBJ whole genome shotgun (WGS) entry which is preliminary data.</text>
</comment>
<keyword evidence="10" id="KW-0961">Cell wall biogenesis/degradation</keyword>
<dbReference type="Pfam" id="PF00768">
    <property type="entry name" value="Peptidase_S11"/>
    <property type="match status" value="1"/>
</dbReference>
<evidence type="ECO:0000256" key="4">
    <source>
        <dbReference type="ARBA" id="ARBA00022645"/>
    </source>
</evidence>
<dbReference type="Gene3D" id="3.40.710.10">
    <property type="entry name" value="DD-peptidase/beta-lactamase superfamily"/>
    <property type="match status" value="1"/>
</dbReference>
<dbReference type="InterPro" id="IPR012907">
    <property type="entry name" value="Peptidase_S11_C"/>
</dbReference>
<keyword evidence="16" id="KW-1185">Reference proteome</keyword>
<dbReference type="Gene3D" id="2.30.140.30">
    <property type="match status" value="1"/>
</dbReference>
<keyword evidence="8" id="KW-0133">Cell shape</keyword>
<comment type="similarity">
    <text evidence="2 12">Belongs to the peptidase S11 family.</text>
</comment>
<feature type="domain" description="Peptidase S11 D-Ala-D-Ala carboxypeptidase A C-terminal" evidence="14">
    <location>
        <begin position="276"/>
        <end position="361"/>
    </location>
</feature>
<evidence type="ECO:0000256" key="2">
    <source>
        <dbReference type="ARBA" id="ARBA00007164"/>
    </source>
</evidence>
<evidence type="ECO:0000313" key="15">
    <source>
        <dbReference type="EMBL" id="MCF6137627.1"/>
    </source>
</evidence>
<dbReference type="GO" id="GO:0004180">
    <property type="term" value="F:carboxypeptidase activity"/>
    <property type="evidence" value="ECO:0007669"/>
    <property type="project" value="UniProtKB-KW"/>
</dbReference>
<keyword evidence="4 15" id="KW-0121">Carboxypeptidase</keyword>
<dbReference type="EMBL" id="JAKIJS010000001">
    <property type="protein sequence ID" value="MCF6137627.1"/>
    <property type="molecule type" value="Genomic_DNA"/>
</dbReference>
<accession>A0ABS9GXY2</accession>
<name>A0ABS9GXY2_9BACL</name>
<dbReference type="EC" id="3.4.16.4" evidence="3"/>
<dbReference type="Proteomes" id="UP001649381">
    <property type="component" value="Unassembled WGS sequence"/>
</dbReference>
<evidence type="ECO:0000259" key="13">
    <source>
        <dbReference type="Pfam" id="PF00768"/>
    </source>
</evidence>
<evidence type="ECO:0000256" key="3">
    <source>
        <dbReference type="ARBA" id="ARBA00012448"/>
    </source>
</evidence>
<dbReference type="PANTHER" id="PTHR21581:SF33">
    <property type="entry name" value="D-ALANYL-D-ALANINE CARBOXYPEPTIDASE DACB"/>
    <property type="match status" value="1"/>
</dbReference>
<comment type="catalytic activity">
    <reaction evidence="11">
        <text>Preferential cleavage: (Ac)2-L-Lys-D-Ala-|-D-Ala. Also transpeptidation of peptidyl-alanyl moieties that are N-acyl substituents of D-alanine.</text>
        <dbReference type="EC" id="3.4.16.4"/>
    </reaction>
</comment>
<dbReference type="InterPro" id="IPR012338">
    <property type="entry name" value="Beta-lactam/transpept-like"/>
</dbReference>
<keyword evidence="5" id="KW-0645">Protease</keyword>
<sequence>MVEAPIKLTIQLGLVILLLFILPTQNIAASSPGVHAQGAILMEQDSGRVLYGKREHEKMRIASITKIMTAILAIESGKMDETAKVTERATLAEGSSIYLKKNEKIKLEHLVYGLMLRSGNDSAVAIAEHVGGSLEGFVYLMNAKAEEIGMKNSYFSNPHGLDDSEHHYSTAYDMALLTRYAMSNSEYRKIAGTSKYRAPQDGEKWDRIWTNKNKLLRMYKYSTGGKTGFTSLAKRTLVSTAAKDGLELVAVTLNDGNDWNDHMNLFNWAFSHYDFVSIVQKGKISGLENKHYKGKVEAARTFSYPLTEEERSLVKNEITLIQPPDKGKWKNPPSRVGTLKVYLNNQQIGVLPLYMKGTYEELEEETFWNTVKDVVTKFFMITVPYG</sequence>
<evidence type="ECO:0000256" key="6">
    <source>
        <dbReference type="ARBA" id="ARBA00022729"/>
    </source>
</evidence>
<organism evidence="15 16">
    <name type="scientific">Pseudalkalibacillus berkeleyi</name>
    <dbReference type="NCBI Taxonomy" id="1069813"/>
    <lineage>
        <taxon>Bacteria</taxon>
        <taxon>Bacillati</taxon>
        <taxon>Bacillota</taxon>
        <taxon>Bacilli</taxon>
        <taxon>Bacillales</taxon>
        <taxon>Fictibacillaceae</taxon>
        <taxon>Pseudalkalibacillus</taxon>
    </lineage>
</organism>
<evidence type="ECO:0000256" key="5">
    <source>
        <dbReference type="ARBA" id="ARBA00022670"/>
    </source>
</evidence>
<dbReference type="InterPro" id="IPR001967">
    <property type="entry name" value="Peptidase_S11_N"/>
</dbReference>
<evidence type="ECO:0000256" key="9">
    <source>
        <dbReference type="ARBA" id="ARBA00022984"/>
    </source>
</evidence>
<comment type="pathway">
    <text evidence="1">Cell wall biogenesis; peptidoglycan biosynthesis.</text>
</comment>